<evidence type="ECO:0000313" key="2">
    <source>
        <dbReference type="Proteomes" id="UP001215280"/>
    </source>
</evidence>
<evidence type="ECO:0000313" key="1">
    <source>
        <dbReference type="EMBL" id="KAJ7753605.1"/>
    </source>
</evidence>
<reference evidence="1" key="1">
    <citation type="submission" date="2023-03" db="EMBL/GenBank/DDBJ databases">
        <title>Massive genome expansion in bonnet fungi (Mycena s.s.) driven by repeated elements and novel gene families across ecological guilds.</title>
        <authorList>
            <consortium name="Lawrence Berkeley National Laboratory"/>
            <person name="Harder C.B."/>
            <person name="Miyauchi S."/>
            <person name="Viragh M."/>
            <person name="Kuo A."/>
            <person name="Thoen E."/>
            <person name="Andreopoulos B."/>
            <person name="Lu D."/>
            <person name="Skrede I."/>
            <person name="Drula E."/>
            <person name="Henrissat B."/>
            <person name="Morin E."/>
            <person name="Kohler A."/>
            <person name="Barry K."/>
            <person name="LaButti K."/>
            <person name="Morin E."/>
            <person name="Salamov A."/>
            <person name="Lipzen A."/>
            <person name="Mereny Z."/>
            <person name="Hegedus B."/>
            <person name="Baldrian P."/>
            <person name="Stursova M."/>
            <person name="Weitz H."/>
            <person name="Taylor A."/>
            <person name="Grigoriev I.V."/>
            <person name="Nagy L.G."/>
            <person name="Martin F."/>
            <person name="Kauserud H."/>
        </authorList>
    </citation>
    <scope>NUCLEOTIDE SEQUENCE</scope>
    <source>
        <strain evidence="1">CBHHK188m</strain>
    </source>
</reference>
<comment type="caution">
    <text evidence="1">The sequence shown here is derived from an EMBL/GenBank/DDBJ whole genome shotgun (WGS) entry which is preliminary data.</text>
</comment>
<proteinExistence type="predicted"/>
<sequence>MRPLCIVFVRGVSRDVPRCRGVGEAIRTSRVWMWMCAMQRLYRGRDPKGIVRFFPSAGWLSPLLGSHFHTGGLIAGDFVRVEGQWVMCAGPRFSWPRGRKVGSARVCRAVGSGWRDAVWTGLRSPLRIADTRCTIRTMGPDQSLSRRAASCARGARSLGLVLGDGAGSSPVSTRRKLASGGRRSIWISDARAWLGFQAPALAWLPGALA</sequence>
<gene>
    <name evidence="1" type="ORF">DFH07DRAFT_509845</name>
</gene>
<dbReference type="Proteomes" id="UP001215280">
    <property type="component" value="Unassembled WGS sequence"/>
</dbReference>
<organism evidence="1 2">
    <name type="scientific">Mycena maculata</name>
    <dbReference type="NCBI Taxonomy" id="230809"/>
    <lineage>
        <taxon>Eukaryota</taxon>
        <taxon>Fungi</taxon>
        <taxon>Dikarya</taxon>
        <taxon>Basidiomycota</taxon>
        <taxon>Agaricomycotina</taxon>
        <taxon>Agaricomycetes</taxon>
        <taxon>Agaricomycetidae</taxon>
        <taxon>Agaricales</taxon>
        <taxon>Marasmiineae</taxon>
        <taxon>Mycenaceae</taxon>
        <taxon>Mycena</taxon>
    </lineage>
</organism>
<dbReference type="EMBL" id="JARJLG010000070">
    <property type="protein sequence ID" value="KAJ7753605.1"/>
    <property type="molecule type" value="Genomic_DNA"/>
</dbReference>
<name>A0AAD7IZJ4_9AGAR</name>
<protein>
    <submittedName>
        <fullName evidence="1">Uncharacterized protein</fullName>
    </submittedName>
</protein>
<accession>A0AAD7IZJ4</accession>
<keyword evidence="2" id="KW-1185">Reference proteome</keyword>
<dbReference type="AlphaFoldDB" id="A0AAD7IZJ4"/>